<organism evidence="2 3">
    <name type="scientific">Tumebacillus lacus</name>
    <dbReference type="NCBI Taxonomy" id="2995335"/>
    <lineage>
        <taxon>Bacteria</taxon>
        <taxon>Bacillati</taxon>
        <taxon>Bacillota</taxon>
        <taxon>Bacilli</taxon>
        <taxon>Bacillales</taxon>
        <taxon>Alicyclobacillaceae</taxon>
        <taxon>Tumebacillus</taxon>
    </lineage>
</organism>
<dbReference type="EMBL" id="JAPMLT010000002">
    <property type="protein sequence ID" value="MCX7569708.1"/>
    <property type="molecule type" value="Genomic_DNA"/>
</dbReference>
<dbReference type="InterPro" id="IPR011009">
    <property type="entry name" value="Kinase-like_dom_sf"/>
</dbReference>
<name>A0ABT3X156_9BACL</name>
<accession>A0ABT3X156</accession>
<evidence type="ECO:0000259" key="1">
    <source>
        <dbReference type="PROSITE" id="PS50011"/>
    </source>
</evidence>
<keyword evidence="2" id="KW-0418">Kinase</keyword>
<dbReference type="RefSeq" id="WP_267150938.1">
    <property type="nucleotide sequence ID" value="NZ_JAPMLT010000002.1"/>
</dbReference>
<sequence length="271" mass="31897">MKRWLDWWRDRPYRRGRVLNGRYRVLAVLGRGSYGISYLCRDRQGGGEVVVKQVLPSRRHGAKGRPIYEYETALLAALDHPGIPRLLDKFEWREGLFFAMEYMDGPNLEDLIFADEERYDEAAALCVVRELSELVAYLHGQGIIHRDVRIPNVIRRDGQLCLIDFGLARRLRAPATQIAEDLSDYEREKQLKREVSYKSDFYSMGHFLLFLLYSTFDEDNEEERSWEEELALHPMTRQLLRRMLQQEEPSFTDVHELQKALDETITAVQQE</sequence>
<evidence type="ECO:0000313" key="2">
    <source>
        <dbReference type="EMBL" id="MCX7569708.1"/>
    </source>
</evidence>
<gene>
    <name evidence="2" type="ORF">OS242_07000</name>
</gene>
<dbReference type="PROSITE" id="PS50011">
    <property type="entry name" value="PROTEIN_KINASE_DOM"/>
    <property type="match status" value="1"/>
</dbReference>
<dbReference type="GO" id="GO:0016301">
    <property type="term" value="F:kinase activity"/>
    <property type="evidence" value="ECO:0007669"/>
    <property type="project" value="UniProtKB-KW"/>
</dbReference>
<keyword evidence="3" id="KW-1185">Reference proteome</keyword>
<feature type="domain" description="Protein kinase" evidence="1">
    <location>
        <begin position="23"/>
        <end position="265"/>
    </location>
</feature>
<dbReference type="CDD" id="cd00180">
    <property type="entry name" value="PKc"/>
    <property type="match status" value="1"/>
</dbReference>
<dbReference type="InterPro" id="IPR020635">
    <property type="entry name" value="Tyr_kinase_cat_dom"/>
</dbReference>
<proteinExistence type="predicted"/>
<dbReference type="InterPro" id="IPR000719">
    <property type="entry name" value="Prot_kinase_dom"/>
</dbReference>
<dbReference type="Gene3D" id="3.30.200.20">
    <property type="entry name" value="Phosphorylase Kinase, domain 1"/>
    <property type="match status" value="1"/>
</dbReference>
<keyword evidence="2" id="KW-0808">Transferase</keyword>
<protein>
    <submittedName>
        <fullName evidence="2">Protein kinase family protein</fullName>
    </submittedName>
</protein>
<dbReference type="SMART" id="SM00219">
    <property type="entry name" value="TyrKc"/>
    <property type="match status" value="1"/>
</dbReference>
<evidence type="ECO:0000313" key="3">
    <source>
        <dbReference type="Proteomes" id="UP001208017"/>
    </source>
</evidence>
<comment type="caution">
    <text evidence="2">The sequence shown here is derived from an EMBL/GenBank/DDBJ whole genome shotgun (WGS) entry which is preliminary data.</text>
</comment>
<reference evidence="2 3" key="1">
    <citation type="submission" date="2022-11" db="EMBL/GenBank/DDBJ databases">
        <title>Study of microbial diversity in lake waters.</title>
        <authorList>
            <person name="Zhang J."/>
        </authorList>
    </citation>
    <scope>NUCLEOTIDE SEQUENCE [LARGE SCALE GENOMIC DNA]</scope>
    <source>
        <strain evidence="2 3">DT12</strain>
    </source>
</reference>
<dbReference type="Gene3D" id="1.10.510.10">
    <property type="entry name" value="Transferase(Phosphotransferase) domain 1"/>
    <property type="match status" value="1"/>
</dbReference>
<dbReference type="Proteomes" id="UP001208017">
    <property type="component" value="Unassembled WGS sequence"/>
</dbReference>
<dbReference type="PANTHER" id="PTHR24347">
    <property type="entry name" value="SERINE/THREONINE-PROTEIN KINASE"/>
    <property type="match status" value="1"/>
</dbReference>
<dbReference type="SUPFAM" id="SSF56112">
    <property type="entry name" value="Protein kinase-like (PK-like)"/>
    <property type="match status" value="1"/>
</dbReference>
<dbReference type="Pfam" id="PF00069">
    <property type="entry name" value="Pkinase"/>
    <property type="match status" value="1"/>
</dbReference>